<keyword evidence="4 10" id="KW-0812">Transmembrane</keyword>
<name>A0A0A1WS87_ZEUCU</name>
<dbReference type="GO" id="GO:0010043">
    <property type="term" value="P:response to zinc ion"/>
    <property type="evidence" value="ECO:0007669"/>
    <property type="project" value="TreeGrafter"/>
</dbReference>
<dbReference type="FunFam" id="1.20.1510.10:FF:000025">
    <property type="entry name" value="Zinc transporter 35C, isoform B"/>
    <property type="match status" value="1"/>
</dbReference>
<evidence type="ECO:0000256" key="4">
    <source>
        <dbReference type="ARBA" id="ARBA00022692"/>
    </source>
</evidence>
<dbReference type="CTD" id="34890"/>
<dbReference type="InterPro" id="IPR027470">
    <property type="entry name" value="Cation_efflux_CTD"/>
</dbReference>
<keyword evidence="7" id="KW-0406">Ion transport</keyword>
<feature type="transmembrane region" description="Helical" evidence="10">
    <location>
        <begin position="390"/>
        <end position="411"/>
    </location>
</feature>
<feature type="domain" description="Cation efflux protein transmembrane" evidence="11">
    <location>
        <begin position="89"/>
        <end position="419"/>
    </location>
</feature>
<evidence type="ECO:0000256" key="8">
    <source>
        <dbReference type="ARBA" id="ARBA00023136"/>
    </source>
</evidence>
<feature type="transmembrane region" description="Helical" evidence="10">
    <location>
        <begin position="121"/>
        <end position="140"/>
    </location>
</feature>
<keyword evidence="5" id="KW-0862">Zinc</keyword>
<feature type="transmembrane region" description="Helical" evidence="10">
    <location>
        <begin position="361"/>
        <end position="384"/>
    </location>
</feature>
<dbReference type="Gene3D" id="1.20.1510.10">
    <property type="entry name" value="Cation efflux protein transmembrane domain"/>
    <property type="match status" value="2"/>
</dbReference>
<feature type="transmembrane region" description="Helical" evidence="10">
    <location>
        <begin position="89"/>
        <end position="109"/>
    </location>
</feature>
<dbReference type="PANTHER" id="PTHR11562:SF17">
    <property type="entry name" value="RE54080P-RELATED"/>
    <property type="match status" value="1"/>
</dbReference>
<keyword evidence="6 10" id="KW-1133">Transmembrane helix</keyword>
<dbReference type="OrthoDB" id="9944568at2759"/>
<dbReference type="GO" id="GO:0005886">
    <property type="term" value="C:plasma membrane"/>
    <property type="evidence" value="ECO:0007669"/>
    <property type="project" value="TreeGrafter"/>
</dbReference>
<feature type="transmembrane region" description="Helical" evidence="10">
    <location>
        <begin position="152"/>
        <end position="178"/>
    </location>
</feature>
<dbReference type="GO" id="GO:0005385">
    <property type="term" value="F:zinc ion transmembrane transporter activity"/>
    <property type="evidence" value="ECO:0007669"/>
    <property type="project" value="TreeGrafter"/>
</dbReference>
<gene>
    <name evidence="13" type="primary">Slc30a2_3</name>
    <name evidence="13" type="ORF">g.19405</name>
</gene>
<evidence type="ECO:0000256" key="9">
    <source>
        <dbReference type="SAM" id="MobiDB-lite"/>
    </source>
</evidence>
<evidence type="ECO:0000256" key="6">
    <source>
        <dbReference type="ARBA" id="ARBA00022989"/>
    </source>
</evidence>
<comment type="subcellular location">
    <subcellularLocation>
        <location evidence="1">Membrane</location>
        <topology evidence="1">Multi-pass membrane protein</topology>
    </subcellularLocation>
</comment>
<evidence type="ECO:0000313" key="13">
    <source>
        <dbReference type="EMBL" id="JAD01350.1"/>
    </source>
</evidence>
<dbReference type="InterPro" id="IPR050681">
    <property type="entry name" value="CDF/SLC30A"/>
</dbReference>
<dbReference type="RefSeq" id="XP_011190061.2">
    <property type="nucleotide sequence ID" value="XM_011191759.3"/>
</dbReference>
<proteinExistence type="inferred from homology"/>
<feature type="compositionally biased region" description="Basic residues" evidence="9">
    <location>
        <begin position="223"/>
        <end position="238"/>
    </location>
</feature>
<evidence type="ECO:0000256" key="2">
    <source>
        <dbReference type="ARBA" id="ARBA00008873"/>
    </source>
</evidence>
<dbReference type="InterPro" id="IPR036837">
    <property type="entry name" value="Cation_efflux_CTD_sf"/>
</dbReference>
<dbReference type="InterPro" id="IPR027469">
    <property type="entry name" value="Cation_efflux_TMD_sf"/>
</dbReference>
<reference evidence="13" key="2">
    <citation type="journal article" date="2015" name="Gigascience">
        <title>Reconstructing a comprehensive transcriptome assembly of a white-pupal translocated strain of the pest fruit fly Bactrocera cucurbitae.</title>
        <authorList>
            <person name="Sim S.B."/>
            <person name="Calla B."/>
            <person name="Hall B."/>
            <person name="DeRego T."/>
            <person name="Geib S.M."/>
        </authorList>
    </citation>
    <scope>NUCLEOTIDE SEQUENCE</scope>
</reference>
<evidence type="ECO:0000256" key="10">
    <source>
        <dbReference type="SAM" id="Phobius"/>
    </source>
</evidence>
<feature type="transmembrane region" description="Helical" evidence="10">
    <location>
        <begin position="190"/>
        <end position="211"/>
    </location>
</feature>
<evidence type="ECO:0000256" key="5">
    <source>
        <dbReference type="ARBA" id="ARBA00022906"/>
    </source>
</evidence>
<dbReference type="GeneID" id="105216971"/>
<dbReference type="InterPro" id="IPR002524">
    <property type="entry name" value="Cation_efflux"/>
</dbReference>
<dbReference type="EMBL" id="GBXI01012942">
    <property type="protein sequence ID" value="JAD01350.1"/>
    <property type="molecule type" value="Transcribed_RNA"/>
</dbReference>
<organism evidence="13">
    <name type="scientific">Zeugodacus cucurbitae</name>
    <name type="common">Melon fruit fly</name>
    <name type="synonym">Bactrocera cucurbitae</name>
    <dbReference type="NCBI Taxonomy" id="28588"/>
    <lineage>
        <taxon>Eukaryota</taxon>
        <taxon>Metazoa</taxon>
        <taxon>Ecdysozoa</taxon>
        <taxon>Arthropoda</taxon>
        <taxon>Hexapoda</taxon>
        <taxon>Insecta</taxon>
        <taxon>Pterygota</taxon>
        <taxon>Neoptera</taxon>
        <taxon>Endopterygota</taxon>
        <taxon>Diptera</taxon>
        <taxon>Brachycera</taxon>
        <taxon>Muscomorpha</taxon>
        <taxon>Tephritoidea</taxon>
        <taxon>Tephritidae</taxon>
        <taxon>Zeugodacus</taxon>
        <taxon>Zeugodacus</taxon>
    </lineage>
</organism>
<dbReference type="Pfam" id="PF16916">
    <property type="entry name" value="ZT_dimer"/>
    <property type="match status" value="1"/>
</dbReference>
<evidence type="ECO:0000259" key="11">
    <source>
        <dbReference type="Pfam" id="PF01545"/>
    </source>
</evidence>
<protein>
    <submittedName>
        <fullName evidence="13">Zinc transporter 2</fullName>
    </submittedName>
</protein>
<keyword evidence="3" id="KW-0813">Transport</keyword>
<dbReference type="PANTHER" id="PTHR11562">
    <property type="entry name" value="CATION EFFLUX PROTEIN/ ZINC TRANSPORTER"/>
    <property type="match status" value="1"/>
</dbReference>
<evidence type="ECO:0000256" key="7">
    <source>
        <dbReference type="ARBA" id="ARBA00023065"/>
    </source>
</evidence>
<dbReference type="InterPro" id="IPR058533">
    <property type="entry name" value="Cation_efflux_TM"/>
</dbReference>
<comment type="similarity">
    <text evidence="2">Belongs to the cation diffusion facilitator (CDF) transporter (TC 2.A.4) family. SLC30A subfamily.</text>
</comment>
<keyword evidence="5" id="KW-0864">Zinc transport</keyword>
<sequence>MPKKEETPFVIDFKPNTPSRYGAADTASNSNLPTGSTNTPTTTRISNNNNAERTPSMMYVLHGRHNIELRDHCHRQRTEGVDVKARKKLIIASILCLVFMVCEIIGGILSNSLAIATDAAHLLTDFASFMISLFAIWIAGRPSTQRMSFGWYRAEVIGAMASVVMIWVITAILVWLAVQRLINRDFEVNAKIMLITSGLAILVNLIMGLQLQHGHSHGGMSHGHSHGGKSKKQKKGKKAANLQVGASDESSGGLALSTATIKPAASVERRSMPGPKCTPTGHCALPPTQRPLEDGAAELELDANDAVMPVSGLSTFSYQNSTSVNDVRAEIAAVMAETTPGGHHHGGVASREAENLNVRAAFIHVIGDMIQSAGVFIAALIIFFRPDWAIVDPICTFIFSIIVLFTTFTIMKDALLVLMEGTPSYMHYAEVLEVFEHIEGVRRVHNLRIWALSINKVALSVHLAIAPEANAKRILEEASTAVHRRYNFFETTIQIEEFTPQMESCQQCCVPVT</sequence>
<evidence type="ECO:0000259" key="12">
    <source>
        <dbReference type="Pfam" id="PF16916"/>
    </source>
</evidence>
<keyword evidence="8 10" id="KW-0472">Membrane</keyword>
<feature type="domain" description="Cation efflux protein cytoplasmic" evidence="12">
    <location>
        <begin position="425"/>
        <end position="497"/>
    </location>
</feature>
<feature type="compositionally biased region" description="Low complexity" evidence="9">
    <location>
        <begin position="28"/>
        <end position="49"/>
    </location>
</feature>
<dbReference type="SUPFAM" id="SSF160240">
    <property type="entry name" value="Cation efflux protein cytoplasmic domain-like"/>
    <property type="match status" value="1"/>
</dbReference>
<dbReference type="SUPFAM" id="SSF161111">
    <property type="entry name" value="Cation efflux protein transmembrane domain-like"/>
    <property type="match status" value="1"/>
</dbReference>
<evidence type="ECO:0000256" key="1">
    <source>
        <dbReference type="ARBA" id="ARBA00004141"/>
    </source>
</evidence>
<evidence type="ECO:0000256" key="3">
    <source>
        <dbReference type="ARBA" id="ARBA00022448"/>
    </source>
</evidence>
<feature type="region of interest" description="Disordered" evidence="9">
    <location>
        <begin position="15"/>
        <end position="49"/>
    </location>
</feature>
<reference evidence="13" key="1">
    <citation type="submission" date="2014-11" db="EMBL/GenBank/DDBJ databases">
        <authorList>
            <person name="Geib S."/>
        </authorList>
    </citation>
    <scope>NUCLEOTIDE SEQUENCE</scope>
</reference>
<feature type="region of interest" description="Disordered" evidence="9">
    <location>
        <begin position="216"/>
        <end position="286"/>
    </location>
</feature>
<dbReference type="Pfam" id="PF01545">
    <property type="entry name" value="Cation_efflux"/>
    <property type="match status" value="1"/>
</dbReference>
<dbReference type="AlphaFoldDB" id="A0A0A1WS87"/>
<dbReference type="NCBIfam" id="TIGR01297">
    <property type="entry name" value="CDF"/>
    <property type="match status" value="1"/>
</dbReference>
<accession>A0A0A1WS87</accession>